<accession>A0A0G1A859</accession>
<organism evidence="3 4">
    <name type="scientific">Candidatus Magasanikbacteria bacterium GW2011_GWA2_42_32</name>
    <dbReference type="NCBI Taxonomy" id="1619039"/>
    <lineage>
        <taxon>Bacteria</taxon>
        <taxon>Candidatus Magasanikiibacteriota</taxon>
    </lineage>
</organism>
<proteinExistence type="predicted"/>
<dbReference type="InterPro" id="IPR058596">
    <property type="entry name" value="TraC-like_dom"/>
</dbReference>
<sequence>MQSSKLAGSKINVSTQQYLDIASIHDDILIMKDGTLRAVLLASSINFALKSEEEQNALISAYASFLNTLEYPLQIVLQSRKLNMDAYLEKLKKSQEEQTNELLKMQIADYRGFIDELVDLGQIMSKKFFVIVPFNPSSNKRKSFFARFKETFTPAIFVGLKRELFLNRKKDLMSRVSQIQGQLQSFGINTIALDTEGLIELYYSSYNPQLSDVEKMVDTDRLQIEK</sequence>
<dbReference type="AlphaFoldDB" id="A0A0G1A859"/>
<dbReference type="Pfam" id="PF26593">
    <property type="entry name" value="TraC-like"/>
    <property type="match status" value="1"/>
</dbReference>
<evidence type="ECO:0000256" key="1">
    <source>
        <dbReference type="SAM" id="Coils"/>
    </source>
</evidence>
<evidence type="ECO:0000313" key="4">
    <source>
        <dbReference type="Proteomes" id="UP000034837"/>
    </source>
</evidence>
<dbReference type="EMBL" id="LCDO01000002">
    <property type="protein sequence ID" value="KKS57237.1"/>
    <property type="molecule type" value="Genomic_DNA"/>
</dbReference>
<gene>
    <name evidence="3" type="ORF">UV20_C0002G0026</name>
</gene>
<feature type="domain" description="TraC-like" evidence="2">
    <location>
        <begin position="28"/>
        <end position="141"/>
    </location>
</feature>
<evidence type="ECO:0000259" key="2">
    <source>
        <dbReference type="Pfam" id="PF26593"/>
    </source>
</evidence>
<protein>
    <recommendedName>
        <fullName evidence="2">TraC-like domain-containing protein</fullName>
    </recommendedName>
</protein>
<keyword evidence="1" id="KW-0175">Coiled coil</keyword>
<evidence type="ECO:0000313" key="3">
    <source>
        <dbReference type="EMBL" id="KKS57237.1"/>
    </source>
</evidence>
<reference evidence="3 4" key="1">
    <citation type="journal article" date="2015" name="Nature">
        <title>rRNA introns, odd ribosomes, and small enigmatic genomes across a large radiation of phyla.</title>
        <authorList>
            <person name="Brown C.T."/>
            <person name="Hug L.A."/>
            <person name="Thomas B.C."/>
            <person name="Sharon I."/>
            <person name="Castelle C.J."/>
            <person name="Singh A."/>
            <person name="Wilkins M.J."/>
            <person name="Williams K.H."/>
            <person name="Banfield J.F."/>
        </authorList>
    </citation>
    <scope>NUCLEOTIDE SEQUENCE [LARGE SCALE GENOMIC DNA]</scope>
</reference>
<dbReference type="Proteomes" id="UP000034837">
    <property type="component" value="Unassembled WGS sequence"/>
</dbReference>
<feature type="coiled-coil region" evidence="1">
    <location>
        <begin position="77"/>
        <end position="108"/>
    </location>
</feature>
<comment type="caution">
    <text evidence="3">The sequence shown here is derived from an EMBL/GenBank/DDBJ whole genome shotgun (WGS) entry which is preliminary data.</text>
</comment>
<name>A0A0G1A859_9BACT</name>